<dbReference type="AlphaFoldDB" id="A0AAW6SYN1"/>
<dbReference type="GeneID" id="79870088"/>
<proteinExistence type="predicted"/>
<comment type="caution">
    <text evidence="1">The sequence shown here is derived from an EMBL/GenBank/DDBJ whole genome shotgun (WGS) entry which is preliminary data.</text>
</comment>
<accession>A0AAW6SYN1</accession>
<reference evidence="1" key="1">
    <citation type="submission" date="2023-03" db="EMBL/GenBank/DDBJ databases">
        <title>Bacterial isolates from washroom surfaces on a university campus.</title>
        <authorList>
            <person name="Holman D.B."/>
            <person name="Gzyl K.E."/>
            <person name="Taheri A.E."/>
        </authorList>
    </citation>
    <scope>NUCLEOTIDE SEQUENCE</scope>
    <source>
        <strain evidence="1">RD03</strain>
    </source>
</reference>
<dbReference type="RefSeq" id="WP_180212660.1">
    <property type="nucleotide sequence ID" value="NZ_BOQX01000010.1"/>
</dbReference>
<dbReference type="EMBL" id="JAROYP010000014">
    <property type="protein sequence ID" value="MDH5163383.1"/>
    <property type="molecule type" value="Genomic_DNA"/>
</dbReference>
<name>A0AAW6SYN1_9BACI</name>
<evidence type="ECO:0000313" key="1">
    <source>
        <dbReference type="EMBL" id="MDH5163383.1"/>
    </source>
</evidence>
<sequence length="108" mass="12481">MKNVISIDELFHLLLDWKDNYGIKKTHGVVTFVELKKEFSLSTLSVAGLLMSRLQKYYPYLSFECDNENQKLTMTIGVRKDSLSSFMTFNEVLKKCESKWQAEGMISA</sequence>
<evidence type="ECO:0000313" key="2">
    <source>
        <dbReference type="Proteomes" id="UP001159179"/>
    </source>
</evidence>
<organism evidence="1 2">
    <name type="scientific">Heyndrickxia oleronia</name>
    <dbReference type="NCBI Taxonomy" id="38875"/>
    <lineage>
        <taxon>Bacteria</taxon>
        <taxon>Bacillati</taxon>
        <taxon>Bacillota</taxon>
        <taxon>Bacilli</taxon>
        <taxon>Bacillales</taxon>
        <taxon>Bacillaceae</taxon>
        <taxon>Heyndrickxia</taxon>
    </lineage>
</organism>
<protein>
    <submittedName>
        <fullName evidence="1">Uncharacterized protein</fullName>
    </submittedName>
</protein>
<dbReference type="Proteomes" id="UP001159179">
    <property type="component" value="Unassembled WGS sequence"/>
</dbReference>
<gene>
    <name evidence="1" type="ORF">P5X88_20835</name>
</gene>